<reference evidence="1 2" key="1">
    <citation type="submission" date="2017-09" db="EMBL/GenBank/DDBJ databases">
        <title>Depth-based differentiation of microbial function through sediment-hosted aquifers and enrichment of novel symbionts in the deep terrestrial subsurface.</title>
        <authorList>
            <person name="Probst A.J."/>
            <person name="Ladd B."/>
            <person name="Jarett J.K."/>
            <person name="Geller-Mcgrath D.E."/>
            <person name="Sieber C.M."/>
            <person name="Emerson J.B."/>
            <person name="Anantharaman K."/>
            <person name="Thomas B.C."/>
            <person name="Malmstrom R."/>
            <person name="Stieglmeier M."/>
            <person name="Klingl A."/>
            <person name="Woyke T."/>
            <person name="Ryan C.M."/>
            <person name="Banfield J.F."/>
        </authorList>
    </citation>
    <scope>NUCLEOTIDE SEQUENCE [LARGE SCALE GENOMIC DNA]</scope>
    <source>
        <strain evidence="1">CG17_big_fil_post_rev_8_21_14_2_50_48_46</strain>
    </source>
</reference>
<sequence length="61" mass="7167">MFFFSEANLRTQDFAFENRGILCLDRVFARSCLFFVKKLEEYGNLSAMIHVTLNTRKDIAK</sequence>
<evidence type="ECO:0000313" key="2">
    <source>
        <dbReference type="Proteomes" id="UP000231019"/>
    </source>
</evidence>
<dbReference type="EMBL" id="PFFQ01000039">
    <property type="protein sequence ID" value="PIW16189.1"/>
    <property type="molecule type" value="Genomic_DNA"/>
</dbReference>
<name>A0A2M7G306_9BACT</name>
<accession>A0A2M7G306</accession>
<gene>
    <name evidence="1" type="ORF">COW36_13730</name>
</gene>
<proteinExistence type="predicted"/>
<comment type="caution">
    <text evidence="1">The sequence shown here is derived from an EMBL/GenBank/DDBJ whole genome shotgun (WGS) entry which is preliminary data.</text>
</comment>
<organism evidence="1 2">
    <name type="scientific">bacterium (Candidatus Blackallbacteria) CG17_big_fil_post_rev_8_21_14_2_50_48_46</name>
    <dbReference type="NCBI Taxonomy" id="2014261"/>
    <lineage>
        <taxon>Bacteria</taxon>
        <taxon>Candidatus Blackallbacteria</taxon>
    </lineage>
</organism>
<evidence type="ECO:0000313" key="1">
    <source>
        <dbReference type="EMBL" id="PIW16189.1"/>
    </source>
</evidence>
<protein>
    <submittedName>
        <fullName evidence="1">Uncharacterized protein</fullName>
    </submittedName>
</protein>
<dbReference type="Proteomes" id="UP000231019">
    <property type="component" value="Unassembled WGS sequence"/>
</dbReference>
<dbReference type="AlphaFoldDB" id="A0A2M7G306"/>